<dbReference type="eggNOG" id="COG1464">
    <property type="taxonomic scope" value="Bacteria"/>
</dbReference>
<dbReference type="AlphaFoldDB" id="A0A073K6Y2"/>
<evidence type="ECO:0000256" key="3">
    <source>
        <dbReference type="ARBA" id="ARBA00022729"/>
    </source>
</evidence>
<keyword evidence="5" id="KW-0564">Palmitate</keyword>
<organism evidence="8 9">
    <name type="scientific">Bacillus manliponensis</name>
    <dbReference type="NCBI Taxonomy" id="574376"/>
    <lineage>
        <taxon>Bacteria</taxon>
        <taxon>Bacillati</taxon>
        <taxon>Bacillota</taxon>
        <taxon>Bacilli</taxon>
        <taxon>Bacillales</taxon>
        <taxon>Bacillaceae</taxon>
        <taxon>Bacillus</taxon>
        <taxon>Bacillus cereus group</taxon>
    </lineage>
</organism>
<comment type="similarity">
    <text evidence="2">Belongs to the NlpA lipoprotein family.</text>
</comment>
<evidence type="ECO:0000256" key="2">
    <source>
        <dbReference type="ARBA" id="ARBA00008973"/>
    </source>
</evidence>
<feature type="chain" id="PRO_5001690824" evidence="7">
    <location>
        <begin position="26"/>
        <end position="272"/>
    </location>
</feature>
<evidence type="ECO:0000256" key="1">
    <source>
        <dbReference type="ARBA" id="ARBA00004635"/>
    </source>
</evidence>
<dbReference type="Gene3D" id="3.40.190.10">
    <property type="entry name" value="Periplasmic binding protein-like II"/>
    <property type="match status" value="2"/>
</dbReference>
<keyword evidence="6" id="KW-0449">Lipoprotein</keyword>
<evidence type="ECO:0000256" key="5">
    <source>
        <dbReference type="ARBA" id="ARBA00023139"/>
    </source>
</evidence>
<evidence type="ECO:0000313" key="9">
    <source>
        <dbReference type="Proteomes" id="UP000027822"/>
    </source>
</evidence>
<keyword evidence="3 7" id="KW-0732">Signal</keyword>
<evidence type="ECO:0000256" key="6">
    <source>
        <dbReference type="ARBA" id="ARBA00023288"/>
    </source>
</evidence>
<keyword evidence="4" id="KW-0472">Membrane</keyword>
<dbReference type="PANTHER" id="PTHR30429">
    <property type="entry name" value="D-METHIONINE-BINDING LIPOPROTEIN METQ"/>
    <property type="match status" value="1"/>
</dbReference>
<gene>
    <name evidence="8" type="ORF">BAMA_08165</name>
</gene>
<reference evidence="8 9" key="1">
    <citation type="submission" date="2014-06" db="EMBL/GenBank/DDBJ databases">
        <title>Draft genome sequence of Bacillus manliponensis JCM 15802 (MCCC 1A00708).</title>
        <authorList>
            <person name="Lai Q."/>
            <person name="Liu Y."/>
            <person name="Shao Z."/>
        </authorList>
    </citation>
    <scope>NUCLEOTIDE SEQUENCE [LARGE SCALE GENOMIC DNA]</scope>
    <source>
        <strain evidence="8 9">JCM 15802</strain>
    </source>
</reference>
<comment type="subcellular location">
    <subcellularLocation>
        <location evidence="1">Membrane</location>
        <topology evidence="1">Lipid-anchor</topology>
    </subcellularLocation>
</comment>
<dbReference type="RefSeq" id="WP_034642177.1">
    <property type="nucleotide sequence ID" value="NZ_CBCSJC010000016.1"/>
</dbReference>
<dbReference type="InterPro" id="IPR004872">
    <property type="entry name" value="Lipoprotein_NlpA"/>
</dbReference>
<dbReference type="SUPFAM" id="SSF53850">
    <property type="entry name" value="Periplasmic binding protein-like II"/>
    <property type="match status" value="1"/>
</dbReference>
<accession>A0A073K6Y2</accession>
<dbReference type="GO" id="GO:0016020">
    <property type="term" value="C:membrane"/>
    <property type="evidence" value="ECO:0007669"/>
    <property type="project" value="UniProtKB-SubCell"/>
</dbReference>
<dbReference type="Pfam" id="PF03180">
    <property type="entry name" value="Lipoprotein_9"/>
    <property type="match status" value="1"/>
</dbReference>
<dbReference type="PANTHER" id="PTHR30429:SF0">
    <property type="entry name" value="METHIONINE-BINDING LIPOPROTEIN METQ"/>
    <property type="match status" value="1"/>
</dbReference>
<dbReference type="EMBL" id="JOTN01000019">
    <property type="protein sequence ID" value="KEK17993.1"/>
    <property type="molecule type" value="Genomic_DNA"/>
</dbReference>
<comment type="caution">
    <text evidence="8">The sequence shown here is derived from an EMBL/GenBank/DDBJ whole genome shotgun (WGS) entry which is preliminary data.</text>
</comment>
<evidence type="ECO:0000256" key="4">
    <source>
        <dbReference type="ARBA" id="ARBA00023136"/>
    </source>
</evidence>
<dbReference type="OrthoDB" id="9812878at2"/>
<protein>
    <submittedName>
        <fullName evidence="8">Methionine ABC transporter ATPase</fullName>
    </submittedName>
</protein>
<sequence>MKRLFFTLISIVCSMLVITGCTQSASTNKKEIRLGFTPGPYSDQVKKAVKPYLEEKGYKVKIVEFNSPNETTPALLNDDIDGHIHQSTAFMKSYAKENNVKLTGVIQVPSAPQGVYSEKYKSLDDLEDGVEIGVPNDPVNLERALRVLEGVGWLKLKDDVNVLTISEKDVVYKKKNFKLVPLESPQIPRAMKDLDYGVINGNLVIASGHKLTEALELEDTPSQHRIVVVVREENKEKQYVKDLIEAYHSPKFKEMIQTEKEFEGFVLPDYLK</sequence>
<evidence type="ECO:0000313" key="8">
    <source>
        <dbReference type="EMBL" id="KEK17993.1"/>
    </source>
</evidence>
<dbReference type="PROSITE" id="PS51257">
    <property type="entry name" value="PROKAR_LIPOPROTEIN"/>
    <property type="match status" value="1"/>
</dbReference>
<name>A0A073K6Y2_9BACI</name>
<proteinExistence type="inferred from homology"/>
<dbReference type="Proteomes" id="UP000027822">
    <property type="component" value="Unassembled WGS sequence"/>
</dbReference>
<evidence type="ECO:0000256" key="7">
    <source>
        <dbReference type="SAM" id="SignalP"/>
    </source>
</evidence>
<keyword evidence="9" id="KW-1185">Reference proteome</keyword>
<feature type="signal peptide" evidence="7">
    <location>
        <begin position="1"/>
        <end position="25"/>
    </location>
</feature>
<dbReference type="STRING" id="574376.BAMA_08165"/>